<protein>
    <submittedName>
        <fullName evidence="6">Response regulator</fullName>
    </submittedName>
</protein>
<dbReference type="EMBL" id="VOLQ01000003">
    <property type="protein sequence ID" value="TWX71316.1"/>
    <property type="molecule type" value="Genomic_DNA"/>
</dbReference>
<dbReference type="Pfam" id="PF00072">
    <property type="entry name" value="Response_reg"/>
    <property type="match status" value="1"/>
</dbReference>
<name>A0A5C6QQ66_9GAMM</name>
<keyword evidence="2" id="KW-0902">Two-component regulatory system</keyword>
<dbReference type="GO" id="GO:0000160">
    <property type="term" value="P:phosphorelay signal transduction system"/>
    <property type="evidence" value="ECO:0007669"/>
    <property type="project" value="UniProtKB-KW"/>
</dbReference>
<dbReference type="Proteomes" id="UP000321917">
    <property type="component" value="Unassembled WGS sequence"/>
</dbReference>
<dbReference type="InterPro" id="IPR001789">
    <property type="entry name" value="Sig_transdc_resp-reg_receiver"/>
</dbReference>
<gene>
    <name evidence="5" type="ORF">ESZ26_05075</name>
    <name evidence="6" type="ORF">ESZ27_02655</name>
</gene>
<dbReference type="Proteomes" id="UP000321525">
    <property type="component" value="Unassembled WGS sequence"/>
</dbReference>
<evidence type="ECO:0000313" key="8">
    <source>
        <dbReference type="Proteomes" id="UP000321917"/>
    </source>
</evidence>
<sequence length="130" mass="14629">MVILLADDKQNILDFITPLLEQQGHIIETATNGLAAFEKAQQQPYDLYIIDHLMPFMNGVQLCKNLQKNPLTANTPIIFMTTQNTADVIALTRLLHFKAIIAKPINENSLLNAVNEINHLNNTNTSRYSL</sequence>
<evidence type="ECO:0000256" key="3">
    <source>
        <dbReference type="PROSITE-ProRule" id="PRU00169"/>
    </source>
</evidence>
<dbReference type="AlphaFoldDB" id="A0A5C6QQ66"/>
<evidence type="ECO:0000256" key="1">
    <source>
        <dbReference type="ARBA" id="ARBA00022553"/>
    </source>
</evidence>
<reference evidence="6 8" key="1">
    <citation type="submission" date="2019-07" db="EMBL/GenBank/DDBJ databases">
        <title>Genomes of sea-ice associated Colwellia species.</title>
        <authorList>
            <person name="Bowman J.P."/>
        </authorList>
    </citation>
    <scope>NUCLEOTIDE SEQUENCE [LARGE SCALE GENOMIC DNA]</scope>
    <source>
        <strain evidence="5 7">ACAM 607</strain>
        <strain evidence="6 8">IC036</strain>
    </source>
</reference>
<dbReference type="InterPro" id="IPR050595">
    <property type="entry name" value="Bact_response_regulator"/>
</dbReference>
<dbReference type="CDD" id="cd00156">
    <property type="entry name" value="REC"/>
    <property type="match status" value="1"/>
</dbReference>
<dbReference type="SMART" id="SM00448">
    <property type="entry name" value="REC"/>
    <property type="match status" value="1"/>
</dbReference>
<dbReference type="SUPFAM" id="SSF52172">
    <property type="entry name" value="CheY-like"/>
    <property type="match status" value="1"/>
</dbReference>
<dbReference type="InterPro" id="IPR011006">
    <property type="entry name" value="CheY-like_superfamily"/>
</dbReference>
<dbReference type="Gene3D" id="3.40.50.2300">
    <property type="match status" value="1"/>
</dbReference>
<comment type="caution">
    <text evidence="6">The sequence shown here is derived from an EMBL/GenBank/DDBJ whole genome shotgun (WGS) entry which is preliminary data.</text>
</comment>
<dbReference type="RefSeq" id="WP_146798588.1">
    <property type="nucleotide sequence ID" value="NZ_VOLP01000006.1"/>
</dbReference>
<organism evidence="6 8">
    <name type="scientific">Colwellia hornerae</name>
    <dbReference type="NCBI Taxonomy" id="89402"/>
    <lineage>
        <taxon>Bacteria</taxon>
        <taxon>Pseudomonadati</taxon>
        <taxon>Pseudomonadota</taxon>
        <taxon>Gammaproteobacteria</taxon>
        <taxon>Alteromonadales</taxon>
        <taxon>Colwelliaceae</taxon>
        <taxon>Colwellia</taxon>
    </lineage>
</organism>
<feature type="modified residue" description="4-aspartylphosphate" evidence="3">
    <location>
        <position position="51"/>
    </location>
</feature>
<dbReference type="EMBL" id="VOLR01000005">
    <property type="protein sequence ID" value="TWX61984.1"/>
    <property type="molecule type" value="Genomic_DNA"/>
</dbReference>
<proteinExistence type="predicted"/>
<evidence type="ECO:0000313" key="7">
    <source>
        <dbReference type="Proteomes" id="UP000321525"/>
    </source>
</evidence>
<evidence type="ECO:0000259" key="4">
    <source>
        <dbReference type="PROSITE" id="PS50110"/>
    </source>
</evidence>
<evidence type="ECO:0000256" key="2">
    <source>
        <dbReference type="ARBA" id="ARBA00023012"/>
    </source>
</evidence>
<evidence type="ECO:0000313" key="6">
    <source>
        <dbReference type="EMBL" id="TWX71316.1"/>
    </source>
</evidence>
<evidence type="ECO:0000313" key="5">
    <source>
        <dbReference type="EMBL" id="TWX61984.1"/>
    </source>
</evidence>
<dbReference type="OrthoDB" id="9800897at2"/>
<dbReference type="PROSITE" id="PS50110">
    <property type="entry name" value="RESPONSE_REGULATORY"/>
    <property type="match status" value="1"/>
</dbReference>
<keyword evidence="1 3" id="KW-0597">Phosphoprotein</keyword>
<dbReference type="PANTHER" id="PTHR44591">
    <property type="entry name" value="STRESS RESPONSE REGULATOR PROTEIN 1"/>
    <property type="match status" value="1"/>
</dbReference>
<accession>A0A5C6QQ66</accession>
<dbReference type="PANTHER" id="PTHR44591:SF14">
    <property type="entry name" value="PROTEIN PILG"/>
    <property type="match status" value="1"/>
</dbReference>
<feature type="domain" description="Response regulatory" evidence="4">
    <location>
        <begin position="2"/>
        <end position="118"/>
    </location>
</feature>
<keyword evidence="7" id="KW-1185">Reference proteome</keyword>